<gene>
    <name evidence="3" type="ORF">PPERSA_08561</name>
</gene>
<keyword evidence="1" id="KW-0175">Coiled coil</keyword>
<feature type="region of interest" description="Disordered" evidence="2">
    <location>
        <begin position="233"/>
        <end position="267"/>
    </location>
</feature>
<evidence type="ECO:0000313" key="3">
    <source>
        <dbReference type="EMBL" id="KRX10158.1"/>
    </source>
</evidence>
<keyword evidence="4" id="KW-1185">Reference proteome</keyword>
<feature type="compositionally biased region" description="Polar residues" evidence="2">
    <location>
        <begin position="344"/>
        <end position="367"/>
    </location>
</feature>
<protein>
    <submittedName>
        <fullName evidence="3">Uncharacterized protein</fullName>
    </submittedName>
</protein>
<dbReference type="InterPro" id="IPR036860">
    <property type="entry name" value="SH2_dom_sf"/>
</dbReference>
<feature type="region of interest" description="Disordered" evidence="2">
    <location>
        <begin position="284"/>
        <end position="316"/>
    </location>
</feature>
<comment type="caution">
    <text evidence="3">The sequence shown here is derived from an EMBL/GenBank/DDBJ whole genome shotgun (WGS) entry which is preliminary data.</text>
</comment>
<evidence type="ECO:0000256" key="1">
    <source>
        <dbReference type="SAM" id="Coils"/>
    </source>
</evidence>
<organism evidence="3 4">
    <name type="scientific">Pseudocohnilembus persalinus</name>
    <name type="common">Ciliate</name>
    <dbReference type="NCBI Taxonomy" id="266149"/>
    <lineage>
        <taxon>Eukaryota</taxon>
        <taxon>Sar</taxon>
        <taxon>Alveolata</taxon>
        <taxon>Ciliophora</taxon>
        <taxon>Intramacronucleata</taxon>
        <taxon>Oligohymenophorea</taxon>
        <taxon>Scuticociliatia</taxon>
        <taxon>Philasterida</taxon>
        <taxon>Pseudocohnilembidae</taxon>
        <taxon>Pseudocohnilembus</taxon>
    </lineage>
</organism>
<proteinExistence type="predicted"/>
<dbReference type="Gene3D" id="3.30.505.10">
    <property type="entry name" value="SH2 domain"/>
    <property type="match status" value="1"/>
</dbReference>
<dbReference type="AlphaFoldDB" id="A0A0V0R6Q6"/>
<reference evidence="3 4" key="1">
    <citation type="journal article" date="2015" name="Sci. Rep.">
        <title>Genome of the facultative scuticociliatosis pathogen Pseudocohnilembus persalinus provides insight into its virulence through horizontal gene transfer.</title>
        <authorList>
            <person name="Xiong J."/>
            <person name="Wang G."/>
            <person name="Cheng J."/>
            <person name="Tian M."/>
            <person name="Pan X."/>
            <person name="Warren A."/>
            <person name="Jiang C."/>
            <person name="Yuan D."/>
            <person name="Miao W."/>
        </authorList>
    </citation>
    <scope>NUCLEOTIDE SEQUENCE [LARGE SCALE GENOMIC DNA]</scope>
    <source>
        <strain evidence="3">36N120E</strain>
    </source>
</reference>
<evidence type="ECO:0000313" key="4">
    <source>
        <dbReference type="Proteomes" id="UP000054937"/>
    </source>
</evidence>
<feature type="compositionally biased region" description="Basic and acidic residues" evidence="2">
    <location>
        <begin position="241"/>
        <end position="259"/>
    </location>
</feature>
<dbReference type="InParanoid" id="A0A0V0R6Q6"/>
<dbReference type="OrthoDB" id="343921at2759"/>
<feature type="compositionally biased region" description="Low complexity" evidence="2">
    <location>
        <begin position="371"/>
        <end position="380"/>
    </location>
</feature>
<dbReference type="EMBL" id="LDAU01000040">
    <property type="protein sequence ID" value="KRX10158.1"/>
    <property type="molecule type" value="Genomic_DNA"/>
</dbReference>
<feature type="coiled-coil region" evidence="1">
    <location>
        <begin position="455"/>
        <end position="605"/>
    </location>
</feature>
<feature type="coiled-coil region" evidence="1">
    <location>
        <begin position="14"/>
        <end position="41"/>
    </location>
</feature>
<sequence>MDKKSTPRYLELTYRGKQAEKQKLEQKRQQQQQNLIAEQQETLKKQKKIRVKINSLDNIQYDQNQENFFFKNKYVLKRIQEKEQPHYLVSTASQNNYKNIVQGQKLLEKQQEQLKIEKEKKLTQKRLQGYTSSLRVNEYQIENNMGNKLPEPENDYPKLLNKVKQQTGRTVLRKINHPKYKQSNYSTAVEYLKDKENGEFVIRSSSQVRTKYQLLKKINKIYKEELERERKQKMFQAKQRMNKEQLRNLEKNIEPRQKYQSESPQSYLDEEIQKQLKEQLKSNNSIISQNRSNNNSYLGASNNNTNNNNNQQEKNNTSKYSSTIINNNSEINTNNLKEKAAQNKKISYSRSQNSPNNLQVKNSMKLKNNQDENNNNSRSDSINEHGKLVEQIFELFFALRTNLDEDTSLSVRNKIPLEETVEEVCEMDPFTVFYYIRVIIDATFKLKDELQDMMEKQAENDISEYESQLQKAEAEIRNHISVEQQLKLYYENQQQRLEESEVEKVKEIEQLKKKIEKFEMDQKKISENMKDLEKRLEEKENKIKEISSDYQKKSQSLIETEKINKQFQQQIKELEQEIQQQKSNLSSQQQQINQMNQRNNTISQQQLYRKQLVKGQDIMYDPQEIIQKKLQESQKIKQKQQQQSISQQSHYQNLNQNNKQENREVFGMNHKNSSKSSQNLKNNQNNSINKYKQLKSNYQYNLEDDNGLYQYLQEKMLANKGSKNGEDIFNKVKKLQNALEKKLQPQTHRGDI</sequence>
<accession>A0A0V0R6Q6</accession>
<feature type="region of interest" description="Disordered" evidence="2">
    <location>
        <begin position="329"/>
        <end position="382"/>
    </location>
</feature>
<name>A0A0V0R6Q6_PSEPJ</name>
<evidence type="ECO:0000256" key="2">
    <source>
        <dbReference type="SAM" id="MobiDB-lite"/>
    </source>
</evidence>
<dbReference type="Proteomes" id="UP000054937">
    <property type="component" value="Unassembled WGS sequence"/>
</dbReference>